<keyword evidence="1" id="KW-0175">Coiled coil</keyword>
<evidence type="ECO:0000256" key="1">
    <source>
        <dbReference type="SAM" id="Coils"/>
    </source>
</evidence>
<proteinExistence type="predicted"/>
<feature type="coiled-coil region" evidence="1">
    <location>
        <begin position="581"/>
        <end position="615"/>
    </location>
</feature>
<evidence type="ECO:0000313" key="2">
    <source>
        <dbReference type="EMBL" id="CAK9034598.1"/>
    </source>
</evidence>
<comment type="caution">
    <text evidence="2">The sequence shown here is derived from an EMBL/GenBank/DDBJ whole genome shotgun (WGS) entry which is preliminary data.</text>
</comment>
<evidence type="ECO:0000313" key="3">
    <source>
        <dbReference type="Proteomes" id="UP001642464"/>
    </source>
</evidence>
<reference evidence="2 3" key="1">
    <citation type="submission" date="2024-02" db="EMBL/GenBank/DDBJ databases">
        <authorList>
            <person name="Chen Y."/>
            <person name="Shah S."/>
            <person name="Dougan E. K."/>
            <person name="Thang M."/>
            <person name="Chan C."/>
        </authorList>
    </citation>
    <scope>NUCLEOTIDE SEQUENCE [LARGE SCALE GENOMIC DNA]</scope>
</reference>
<gene>
    <name evidence="2" type="ORF">SCF082_LOCUS20924</name>
</gene>
<dbReference type="Proteomes" id="UP001642464">
    <property type="component" value="Unassembled WGS sequence"/>
</dbReference>
<protein>
    <submittedName>
        <fullName evidence="2">Uncharacterized protein</fullName>
    </submittedName>
</protein>
<name>A0ABP0L6M0_9DINO</name>
<organism evidence="2 3">
    <name type="scientific">Durusdinium trenchii</name>
    <dbReference type="NCBI Taxonomy" id="1381693"/>
    <lineage>
        <taxon>Eukaryota</taxon>
        <taxon>Sar</taxon>
        <taxon>Alveolata</taxon>
        <taxon>Dinophyceae</taxon>
        <taxon>Suessiales</taxon>
        <taxon>Symbiodiniaceae</taxon>
        <taxon>Durusdinium</taxon>
    </lineage>
</organism>
<accession>A0ABP0L6M0</accession>
<keyword evidence="3" id="KW-1185">Reference proteome</keyword>
<sequence length="692" mass="75944">MSLPARQAGAAGARAARKAVNVLRSLQQSTPAGAGVEMTSLVEALPYFGLAQLIDCASHFGQRGRVVGPVAAEVAAEIGRRLRRSEEGAEKTGLSDMARNLNAKEVTTAFYAFSKLSPQMPEYRAFYDAVADGLVERRWELEGMKAALIGTALADTETRLSDALPAVVKPVLRELAESQEARDAMGADELRFLIHAAVRLPELSALQVEALASCTEQLVGSTSFSVQAHLAVSWLRLKPPASAKGVHLDVLETCCKMLATHAKSHYPAHPLPREGLAPAIADLLAREAEKNAPPLTPPVLQNITKGLVQISWGLQRYQLGHNPSRSLSIDDWAEIVDSLMTFCEGHLPKNRSTAPLWAREALYHVLWRAQQRKRRSDEAPEHRTQLSSLRILLRLLKRHKPSPVADPEFFQWASRLVVLHQKDPKSSTDAVELMTLVSDLVPFLPEDQRSALARLVMTRTESPEIATATARTASASIARRLLDVEAESDNGRAVAVAGRVAWSSTKTRTTVALDAKKTRLWNLLATSPETVLTVQEPKEELVAESATLQAKAEEQQPEIVAAERAAQVEEGSARAPPSATVEELQQMLQGALQRVEALESRLQDQERDVANKHQLDDACDKSSDESGGWLTSILTAPVEQIQPSAAAMTLHLRRSFSFEDFRRSQSARLQSERLRVAVPPDHFPLWPITMKK</sequence>
<dbReference type="EMBL" id="CAXAMM010014769">
    <property type="protein sequence ID" value="CAK9034598.1"/>
    <property type="molecule type" value="Genomic_DNA"/>
</dbReference>